<comment type="caution">
    <text evidence="2">The sequence shown here is derived from an EMBL/GenBank/DDBJ whole genome shotgun (WGS) entry which is preliminary data.</text>
</comment>
<dbReference type="SUPFAM" id="SSF46894">
    <property type="entry name" value="C-terminal effector domain of the bipartite response regulators"/>
    <property type="match status" value="1"/>
</dbReference>
<dbReference type="RefSeq" id="WP_148866665.1">
    <property type="nucleotide sequence ID" value="NZ_VNHO01000007.1"/>
</dbReference>
<name>A0A5S5AWR9_9FIRM</name>
<reference evidence="2 3" key="1">
    <citation type="submission" date="2019-07" db="EMBL/GenBank/DDBJ databases">
        <title>Genomic Encyclopedia of Type Strains, Phase I: the one thousand microbial genomes (KMG-I) project.</title>
        <authorList>
            <person name="Kyrpides N."/>
        </authorList>
    </citation>
    <scope>NUCLEOTIDE SEQUENCE [LARGE SCALE GENOMIC DNA]</scope>
    <source>
        <strain evidence="2 3">DSM 16647</strain>
    </source>
</reference>
<dbReference type="Pfam" id="PF08281">
    <property type="entry name" value="Sigma70_r4_2"/>
    <property type="match status" value="1"/>
</dbReference>
<dbReference type="InterPro" id="IPR013249">
    <property type="entry name" value="RNA_pol_sigma70_r4_t2"/>
</dbReference>
<dbReference type="SUPFAM" id="SSF88659">
    <property type="entry name" value="Sigma3 and sigma4 domains of RNA polymerase sigma factors"/>
    <property type="match status" value="1"/>
</dbReference>
<accession>A0A5S5AWR9</accession>
<dbReference type="InterPro" id="IPR013324">
    <property type="entry name" value="RNA_pol_sigma_r3/r4-like"/>
</dbReference>
<dbReference type="GO" id="GO:0016987">
    <property type="term" value="F:sigma factor activity"/>
    <property type="evidence" value="ECO:0007669"/>
    <property type="project" value="InterPro"/>
</dbReference>
<feature type="domain" description="RNA polymerase sigma factor 70 region 4 type 2" evidence="1">
    <location>
        <begin position="133"/>
        <end position="174"/>
    </location>
</feature>
<dbReference type="OrthoDB" id="9789465at2"/>
<proteinExistence type="predicted"/>
<organism evidence="2 3">
    <name type="scientific">Thermosediminibacter litoriperuensis</name>
    <dbReference type="NCBI Taxonomy" id="291989"/>
    <lineage>
        <taxon>Bacteria</taxon>
        <taxon>Bacillati</taxon>
        <taxon>Bacillota</taxon>
        <taxon>Clostridia</taxon>
        <taxon>Thermosediminibacterales</taxon>
        <taxon>Thermosediminibacteraceae</taxon>
        <taxon>Thermosediminibacter</taxon>
    </lineage>
</organism>
<dbReference type="AlphaFoldDB" id="A0A5S5AWR9"/>
<dbReference type="EMBL" id="VNHO01000007">
    <property type="protein sequence ID" value="TYP56811.1"/>
    <property type="molecule type" value="Genomic_DNA"/>
</dbReference>
<evidence type="ECO:0000313" key="2">
    <source>
        <dbReference type="EMBL" id="TYP56811.1"/>
    </source>
</evidence>
<sequence>MGERWSSWSEMEDQYREGALALKTTRDRLKDEDFHGTIADREIMDSMIRDLEDMARALKRKVLYEFGSLSEDELALLTDRQRQIAELRQRYNYREIAEILGISPKTAFYVYQKAVRNIKKIQRQKKQKIPLGLSPQQEQIYLLYSQGKKPKEIANIIGTSSGNVSKQLSLIRKILPKSQEN</sequence>
<dbReference type="InterPro" id="IPR036388">
    <property type="entry name" value="WH-like_DNA-bd_sf"/>
</dbReference>
<dbReference type="GO" id="GO:0003677">
    <property type="term" value="F:DNA binding"/>
    <property type="evidence" value="ECO:0007669"/>
    <property type="project" value="InterPro"/>
</dbReference>
<evidence type="ECO:0000313" key="3">
    <source>
        <dbReference type="Proteomes" id="UP000322294"/>
    </source>
</evidence>
<dbReference type="Gene3D" id="1.10.10.10">
    <property type="entry name" value="Winged helix-like DNA-binding domain superfamily/Winged helix DNA-binding domain"/>
    <property type="match status" value="2"/>
</dbReference>
<dbReference type="InterPro" id="IPR016032">
    <property type="entry name" value="Sig_transdc_resp-reg_C-effctor"/>
</dbReference>
<evidence type="ECO:0000259" key="1">
    <source>
        <dbReference type="Pfam" id="PF08281"/>
    </source>
</evidence>
<keyword evidence="3" id="KW-1185">Reference proteome</keyword>
<protein>
    <submittedName>
        <fullName evidence="2">Sigma-70-like protein</fullName>
    </submittedName>
</protein>
<gene>
    <name evidence="2" type="ORF">LZ11_00874</name>
</gene>
<dbReference type="Proteomes" id="UP000322294">
    <property type="component" value="Unassembled WGS sequence"/>
</dbReference>
<dbReference type="GO" id="GO:0006352">
    <property type="term" value="P:DNA-templated transcription initiation"/>
    <property type="evidence" value="ECO:0007669"/>
    <property type="project" value="InterPro"/>
</dbReference>